<feature type="region of interest" description="Disordered" evidence="5">
    <location>
        <begin position="259"/>
        <end position="303"/>
    </location>
</feature>
<dbReference type="PANTHER" id="PTHR21399:SF0">
    <property type="entry name" value="METHYLOSOME SUBUNIT PICLN"/>
    <property type="match status" value="1"/>
</dbReference>
<protein>
    <submittedName>
        <fullName evidence="6">Benzoylformate decarboxylase</fullName>
    </submittedName>
</protein>
<evidence type="ECO:0000256" key="4">
    <source>
        <dbReference type="ARBA" id="ARBA00023242"/>
    </source>
</evidence>
<comment type="subcellular location">
    <subcellularLocation>
        <location evidence="2">Cytoplasm</location>
    </subcellularLocation>
    <subcellularLocation>
        <location evidence="1">Nucleus</location>
    </subcellularLocation>
</comment>
<reference evidence="6" key="1">
    <citation type="submission" date="2022-07" db="EMBL/GenBank/DDBJ databases">
        <title>Fungi with potential for degradation of polypropylene.</title>
        <authorList>
            <person name="Gostincar C."/>
        </authorList>
    </citation>
    <scope>NUCLEOTIDE SEQUENCE</scope>
    <source>
        <strain evidence="6">EXF-13287</strain>
    </source>
</reference>
<dbReference type="EMBL" id="JANBVN010000039">
    <property type="protein sequence ID" value="KAJ9158254.1"/>
    <property type="molecule type" value="Genomic_DNA"/>
</dbReference>
<dbReference type="Proteomes" id="UP001174691">
    <property type="component" value="Unassembled WGS sequence"/>
</dbReference>
<accession>A0AA38RVX0</accession>
<dbReference type="Gene3D" id="2.30.29.30">
    <property type="entry name" value="Pleckstrin-homology domain (PH domain)/Phosphotyrosine-binding domain (PTB)"/>
    <property type="match status" value="1"/>
</dbReference>
<dbReference type="InterPro" id="IPR039924">
    <property type="entry name" value="ICln/Lot5/Saf5"/>
</dbReference>
<evidence type="ECO:0000256" key="5">
    <source>
        <dbReference type="SAM" id="MobiDB-lite"/>
    </source>
</evidence>
<keyword evidence="4" id="KW-0539">Nucleus</keyword>
<dbReference type="GO" id="GO:0045292">
    <property type="term" value="P:mRNA cis splicing, via spliceosome"/>
    <property type="evidence" value="ECO:0007669"/>
    <property type="project" value="TreeGrafter"/>
</dbReference>
<sequence length="303" mass="32893">MPPTIIRSTPSVLDYTALSDYQSQTPETFHGGNPVLHYHATGVLARVYRSQCDSLAFFSDPAPLSFPEPSVDNPDEKCEQVVDLFINSENFTIYSPKAQCGLSLPYPTITLHAIKKVQNTAVQGEEYPSVYLQLELSDGGEDDESYDTVELTLIPGPKPGTDKNEPQPEETKKMFEAISECSNLNPDPVEEDDEDEDEYDKIVFEGDIGGGEEIPGLPGVYASTGDLPPSMPGSSGWITADNVHEYFDEEGNWIGGEVAEGANGELGEGAGRVRGREEVEAEEEANGHGGQGEDAEAKRARTE</sequence>
<keyword evidence="7" id="KW-1185">Reference proteome</keyword>
<proteinExistence type="predicted"/>
<name>A0AA38RVX0_9PEZI</name>
<evidence type="ECO:0000313" key="6">
    <source>
        <dbReference type="EMBL" id="KAJ9158254.1"/>
    </source>
</evidence>
<feature type="region of interest" description="Disordered" evidence="5">
    <location>
        <begin position="206"/>
        <end position="236"/>
    </location>
</feature>
<evidence type="ECO:0000256" key="1">
    <source>
        <dbReference type="ARBA" id="ARBA00004123"/>
    </source>
</evidence>
<keyword evidence="3" id="KW-0963">Cytoplasm</keyword>
<gene>
    <name evidence="6" type="ORF">NKR19_g3457</name>
</gene>
<evidence type="ECO:0000256" key="2">
    <source>
        <dbReference type="ARBA" id="ARBA00004496"/>
    </source>
</evidence>
<evidence type="ECO:0000313" key="7">
    <source>
        <dbReference type="Proteomes" id="UP001174691"/>
    </source>
</evidence>
<dbReference type="GO" id="GO:0005829">
    <property type="term" value="C:cytosol"/>
    <property type="evidence" value="ECO:0007669"/>
    <property type="project" value="TreeGrafter"/>
</dbReference>
<dbReference type="Pfam" id="PF03517">
    <property type="entry name" value="Voldacs"/>
    <property type="match status" value="1"/>
</dbReference>
<evidence type="ECO:0000256" key="3">
    <source>
        <dbReference type="ARBA" id="ARBA00022490"/>
    </source>
</evidence>
<dbReference type="GO" id="GO:0005681">
    <property type="term" value="C:spliceosomal complex"/>
    <property type="evidence" value="ECO:0007669"/>
    <property type="project" value="TreeGrafter"/>
</dbReference>
<organism evidence="6 7">
    <name type="scientific">Coniochaeta hoffmannii</name>
    <dbReference type="NCBI Taxonomy" id="91930"/>
    <lineage>
        <taxon>Eukaryota</taxon>
        <taxon>Fungi</taxon>
        <taxon>Dikarya</taxon>
        <taxon>Ascomycota</taxon>
        <taxon>Pezizomycotina</taxon>
        <taxon>Sordariomycetes</taxon>
        <taxon>Sordariomycetidae</taxon>
        <taxon>Coniochaetales</taxon>
        <taxon>Coniochaetaceae</taxon>
        <taxon>Coniochaeta</taxon>
    </lineage>
</organism>
<dbReference type="GO" id="GO:0034715">
    <property type="term" value="C:pICln-Sm protein complex"/>
    <property type="evidence" value="ECO:0007669"/>
    <property type="project" value="TreeGrafter"/>
</dbReference>
<comment type="caution">
    <text evidence="6">The sequence shown here is derived from an EMBL/GenBank/DDBJ whole genome shotgun (WGS) entry which is preliminary data.</text>
</comment>
<dbReference type="GO" id="GO:0000387">
    <property type="term" value="P:spliceosomal snRNP assembly"/>
    <property type="evidence" value="ECO:0007669"/>
    <property type="project" value="TreeGrafter"/>
</dbReference>
<dbReference type="PANTHER" id="PTHR21399">
    <property type="entry name" value="CHLORIDE CONDUCTANCE REGULATORY PROTEIN ICLN"/>
    <property type="match status" value="1"/>
</dbReference>
<dbReference type="AlphaFoldDB" id="A0AA38RVX0"/>
<dbReference type="InterPro" id="IPR011993">
    <property type="entry name" value="PH-like_dom_sf"/>
</dbReference>